<evidence type="ECO:0000313" key="3">
    <source>
        <dbReference type="Proteomes" id="UP000603940"/>
    </source>
</evidence>
<reference evidence="2 3" key="1">
    <citation type="journal article" date="2009" name="Int. J. Syst. Evol. Microbiol.">
        <title>Transfer of Teichococcus ludipueritiae and Muricoccus roseus to the genus Roseomonas, as Roseomonas ludipueritiae comb. nov. and Roseomonas rosea comb. nov., respectively, and emended description of the genus Roseomonas.</title>
        <authorList>
            <person name="Sanchez-Porro C."/>
            <person name="Gallego V."/>
            <person name="Busse H.J."/>
            <person name="Kampfer P."/>
            <person name="Ventosa A."/>
        </authorList>
    </citation>
    <scope>NUCLEOTIDE SEQUENCE [LARGE SCALE GENOMIC DNA]</scope>
    <source>
        <strain evidence="2 3">DSM 14915</strain>
    </source>
</reference>
<protein>
    <submittedName>
        <fullName evidence="2">Uncharacterized protein</fullName>
    </submittedName>
</protein>
<gene>
    <name evidence="2" type="ORF">IBL25_15070</name>
</gene>
<sequence>MSGTPRPTEDESLEERTRRLEQQRVRPEDEERKSPDGPATQVTPEVEPSGS</sequence>
<evidence type="ECO:0000313" key="2">
    <source>
        <dbReference type="EMBL" id="MBC9178266.1"/>
    </source>
</evidence>
<name>A0ABR7R9C0_9PROT</name>
<evidence type="ECO:0000256" key="1">
    <source>
        <dbReference type="SAM" id="MobiDB-lite"/>
    </source>
</evidence>
<feature type="compositionally biased region" description="Basic and acidic residues" evidence="1">
    <location>
        <begin position="14"/>
        <end position="35"/>
    </location>
</feature>
<dbReference type="EMBL" id="JACTUZ010000069">
    <property type="protein sequence ID" value="MBC9178266.1"/>
    <property type="molecule type" value="Genomic_DNA"/>
</dbReference>
<keyword evidence="3" id="KW-1185">Reference proteome</keyword>
<dbReference type="RefSeq" id="WP_187779369.1">
    <property type="nucleotide sequence ID" value="NZ_JACTUZ010000069.1"/>
</dbReference>
<proteinExistence type="predicted"/>
<dbReference type="Proteomes" id="UP000603940">
    <property type="component" value="Unassembled WGS sequence"/>
</dbReference>
<accession>A0ABR7R9C0</accession>
<comment type="caution">
    <text evidence="2">The sequence shown here is derived from an EMBL/GenBank/DDBJ whole genome shotgun (WGS) entry which is preliminary data.</text>
</comment>
<feature type="region of interest" description="Disordered" evidence="1">
    <location>
        <begin position="1"/>
        <end position="51"/>
    </location>
</feature>
<organism evidence="2 3">
    <name type="scientific">Pseudoroseomonas ludipueritiae</name>
    <dbReference type="NCBI Taxonomy" id="198093"/>
    <lineage>
        <taxon>Bacteria</taxon>
        <taxon>Pseudomonadati</taxon>
        <taxon>Pseudomonadota</taxon>
        <taxon>Alphaproteobacteria</taxon>
        <taxon>Acetobacterales</taxon>
        <taxon>Acetobacteraceae</taxon>
        <taxon>Pseudoroseomonas</taxon>
    </lineage>
</organism>